<name>A0A3A4F6A2_9MICC</name>
<comment type="caution">
    <text evidence="3">The sequence shown here is derived from an EMBL/GenBank/DDBJ whole genome shotgun (WGS) entry which is preliminary data.</text>
</comment>
<reference evidence="3 4" key="1">
    <citation type="submission" date="2018-09" db="EMBL/GenBank/DDBJ databases">
        <title>Nesterenkonia natronophila sp. nov., an alkaliphilic actinobacteriume isolated from a soda lake, and emended description of the genus Nesterenkonia.</title>
        <authorList>
            <person name="Menes R.J."/>
            <person name="Iriarte A."/>
        </authorList>
    </citation>
    <scope>NUCLEOTIDE SEQUENCE [LARGE SCALE GENOMIC DNA]</scope>
    <source>
        <strain evidence="3 4">M8</strain>
    </source>
</reference>
<dbReference type="InterPro" id="IPR002942">
    <property type="entry name" value="S4_RNA-bd"/>
</dbReference>
<dbReference type="RefSeq" id="WP_119902275.1">
    <property type="nucleotide sequence ID" value="NZ_QYZP01000001.1"/>
</dbReference>
<dbReference type="EMBL" id="QYZP01000001">
    <property type="protein sequence ID" value="RJN33231.1"/>
    <property type="molecule type" value="Genomic_DNA"/>
</dbReference>
<feature type="domain" description="RNA-binding S4" evidence="2">
    <location>
        <begin position="14"/>
        <end position="75"/>
    </location>
</feature>
<dbReference type="CDD" id="cd00165">
    <property type="entry name" value="S4"/>
    <property type="match status" value="1"/>
</dbReference>
<sequence length="81" mass="8805">MRENIEVPIRDSMIRLGQLLKLAGVVENGVVARELIAEGAVLVDGEVETRRGAQIRPGQTVEFHGEDYGLPQAVLSVTAEH</sequence>
<dbReference type="Proteomes" id="UP000266615">
    <property type="component" value="Unassembled WGS sequence"/>
</dbReference>
<dbReference type="SMART" id="SM00363">
    <property type="entry name" value="S4"/>
    <property type="match status" value="1"/>
</dbReference>
<dbReference type="AlphaFoldDB" id="A0A3A4F6A2"/>
<keyword evidence="1" id="KW-0694">RNA-binding</keyword>
<dbReference type="GO" id="GO:0003723">
    <property type="term" value="F:RNA binding"/>
    <property type="evidence" value="ECO:0007669"/>
    <property type="project" value="UniProtKB-KW"/>
</dbReference>
<organism evidence="3 4">
    <name type="scientific">Nesterenkonia natronophila</name>
    <dbReference type="NCBI Taxonomy" id="2174932"/>
    <lineage>
        <taxon>Bacteria</taxon>
        <taxon>Bacillati</taxon>
        <taxon>Actinomycetota</taxon>
        <taxon>Actinomycetes</taxon>
        <taxon>Micrococcales</taxon>
        <taxon>Micrococcaceae</taxon>
        <taxon>Nesterenkonia</taxon>
    </lineage>
</organism>
<dbReference type="InterPro" id="IPR036986">
    <property type="entry name" value="S4_RNA-bd_sf"/>
</dbReference>
<dbReference type="Gene3D" id="3.10.290.10">
    <property type="entry name" value="RNA-binding S4 domain"/>
    <property type="match status" value="1"/>
</dbReference>
<proteinExistence type="predicted"/>
<protein>
    <submittedName>
        <fullName evidence="3">RNA-binding S4 domain-containing protein</fullName>
    </submittedName>
</protein>
<accession>A0A3A4F6A2</accession>
<keyword evidence="4" id="KW-1185">Reference proteome</keyword>
<evidence type="ECO:0000313" key="4">
    <source>
        <dbReference type="Proteomes" id="UP000266615"/>
    </source>
</evidence>
<evidence type="ECO:0000259" key="2">
    <source>
        <dbReference type="SMART" id="SM00363"/>
    </source>
</evidence>
<evidence type="ECO:0000313" key="3">
    <source>
        <dbReference type="EMBL" id="RJN33231.1"/>
    </source>
</evidence>
<gene>
    <name evidence="3" type="ORF">D3250_03290</name>
</gene>
<dbReference type="OrthoDB" id="9811532at2"/>
<evidence type="ECO:0000256" key="1">
    <source>
        <dbReference type="PROSITE-ProRule" id="PRU00182"/>
    </source>
</evidence>
<dbReference type="PROSITE" id="PS50889">
    <property type="entry name" value="S4"/>
    <property type="match status" value="1"/>
</dbReference>
<dbReference type="SUPFAM" id="SSF55174">
    <property type="entry name" value="Alpha-L RNA-binding motif"/>
    <property type="match status" value="1"/>
</dbReference>
<dbReference type="Pfam" id="PF13275">
    <property type="entry name" value="S4_2"/>
    <property type="match status" value="1"/>
</dbReference>